<reference evidence="3" key="1">
    <citation type="journal article" date="2018" name="Proc. Natl. Acad. Sci. U.S.A.">
        <title>Linking secondary metabolites to gene clusters through genome sequencing of six diverse Aspergillus species.</title>
        <authorList>
            <person name="Kaerboelling I."/>
            <person name="Vesth T.C."/>
            <person name="Frisvad J.C."/>
            <person name="Nybo J.L."/>
            <person name="Theobald S."/>
            <person name="Kuo A."/>
            <person name="Bowyer P."/>
            <person name="Matsuda Y."/>
            <person name="Mondo S."/>
            <person name="Lyhne E.K."/>
            <person name="Kogle M.E."/>
            <person name="Clum A."/>
            <person name="Lipzen A."/>
            <person name="Salamov A."/>
            <person name="Ngan C.Y."/>
            <person name="Daum C."/>
            <person name="Chiniquy J."/>
            <person name="Barry K."/>
            <person name="LaButti K."/>
            <person name="Haridas S."/>
            <person name="Simmons B.A."/>
            <person name="Magnuson J.K."/>
            <person name="Mortensen U.H."/>
            <person name="Larsen T.O."/>
            <person name="Grigoriev I.V."/>
            <person name="Baker S.E."/>
            <person name="Andersen M.R."/>
        </authorList>
    </citation>
    <scope>NUCLEOTIDE SEQUENCE [LARGE SCALE GENOMIC DNA]</scope>
    <source>
        <strain evidence="3">IBT 16806</strain>
    </source>
</reference>
<dbReference type="Proteomes" id="UP000234474">
    <property type="component" value="Unassembled WGS sequence"/>
</dbReference>
<dbReference type="RefSeq" id="XP_024688155.1">
    <property type="nucleotide sequence ID" value="XM_024831670.1"/>
</dbReference>
<dbReference type="VEuPathDB" id="FungiDB:P174DRAFT_51041"/>
<feature type="region of interest" description="Disordered" evidence="1">
    <location>
        <begin position="49"/>
        <end position="71"/>
    </location>
</feature>
<evidence type="ECO:0000256" key="1">
    <source>
        <dbReference type="SAM" id="MobiDB-lite"/>
    </source>
</evidence>
<gene>
    <name evidence="2" type="ORF">P174DRAFT_51041</name>
</gene>
<comment type="caution">
    <text evidence="2">The sequence shown here is derived from an EMBL/GenBank/DDBJ whole genome shotgun (WGS) entry which is preliminary data.</text>
</comment>
<dbReference type="EMBL" id="MSZS01000001">
    <property type="protein sequence ID" value="PKX99560.1"/>
    <property type="molecule type" value="Genomic_DNA"/>
</dbReference>
<evidence type="ECO:0000313" key="2">
    <source>
        <dbReference type="EMBL" id="PKX99560.1"/>
    </source>
</evidence>
<dbReference type="AlphaFoldDB" id="A0A2I1CPK3"/>
<accession>A0A2I1CPK3</accession>
<sequence length="122" mass="13731">MTSSSVDNAGLSTAEQTGSPVFHTLWSFVLEVSYDWFILLRGSQGKRSPIKPWTNNTWSPRDVKENRSPSPSARCMACCIIFVLFTGKKRKLKDLLHAKGNNGMGEGRKKKKKRRITASTRD</sequence>
<evidence type="ECO:0000313" key="3">
    <source>
        <dbReference type="Proteomes" id="UP000234474"/>
    </source>
</evidence>
<dbReference type="OrthoDB" id="4504314at2759"/>
<proteinExistence type="predicted"/>
<protein>
    <submittedName>
        <fullName evidence="2">Uncharacterized protein</fullName>
    </submittedName>
</protein>
<feature type="region of interest" description="Disordered" evidence="1">
    <location>
        <begin position="98"/>
        <end position="122"/>
    </location>
</feature>
<organism evidence="2 3">
    <name type="scientific">Aspergillus novofumigatus (strain IBT 16806)</name>
    <dbReference type="NCBI Taxonomy" id="1392255"/>
    <lineage>
        <taxon>Eukaryota</taxon>
        <taxon>Fungi</taxon>
        <taxon>Dikarya</taxon>
        <taxon>Ascomycota</taxon>
        <taxon>Pezizomycotina</taxon>
        <taxon>Eurotiomycetes</taxon>
        <taxon>Eurotiomycetidae</taxon>
        <taxon>Eurotiales</taxon>
        <taxon>Aspergillaceae</taxon>
        <taxon>Aspergillus</taxon>
        <taxon>Aspergillus subgen. Fumigati</taxon>
    </lineage>
</organism>
<dbReference type="GeneID" id="36539007"/>
<name>A0A2I1CPK3_ASPN1</name>
<keyword evidence="3" id="KW-1185">Reference proteome</keyword>